<evidence type="ECO:0000313" key="1">
    <source>
        <dbReference type="EMBL" id="GIY73711.1"/>
    </source>
</evidence>
<proteinExistence type="predicted"/>
<gene>
    <name evidence="1" type="ORF">CEXT_161901</name>
</gene>
<dbReference type="EMBL" id="BPLR01015116">
    <property type="protein sequence ID" value="GIY73711.1"/>
    <property type="molecule type" value="Genomic_DNA"/>
</dbReference>
<keyword evidence="2" id="KW-1185">Reference proteome</keyword>
<sequence>MRGWERDGITPVEDDKSNKTLGSVHLLRWAHVSVVDSHNSSGASIHLYVWNSGIELSKKARTAEMPTFLLFSLLSELHKPLGNSSGPDQSHSLVEFGHERFNICPLQNPLPEKVFRNSCSSEINEGL</sequence>
<organism evidence="1 2">
    <name type="scientific">Caerostris extrusa</name>
    <name type="common">Bark spider</name>
    <name type="synonym">Caerostris bankana</name>
    <dbReference type="NCBI Taxonomy" id="172846"/>
    <lineage>
        <taxon>Eukaryota</taxon>
        <taxon>Metazoa</taxon>
        <taxon>Ecdysozoa</taxon>
        <taxon>Arthropoda</taxon>
        <taxon>Chelicerata</taxon>
        <taxon>Arachnida</taxon>
        <taxon>Araneae</taxon>
        <taxon>Araneomorphae</taxon>
        <taxon>Entelegynae</taxon>
        <taxon>Araneoidea</taxon>
        <taxon>Araneidae</taxon>
        <taxon>Caerostris</taxon>
    </lineage>
</organism>
<dbReference type="AlphaFoldDB" id="A0AAV4VVA3"/>
<protein>
    <submittedName>
        <fullName evidence="1">Uncharacterized protein</fullName>
    </submittedName>
</protein>
<evidence type="ECO:0000313" key="2">
    <source>
        <dbReference type="Proteomes" id="UP001054945"/>
    </source>
</evidence>
<accession>A0AAV4VVA3</accession>
<dbReference type="Proteomes" id="UP001054945">
    <property type="component" value="Unassembled WGS sequence"/>
</dbReference>
<comment type="caution">
    <text evidence="1">The sequence shown here is derived from an EMBL/GenBank/DDBJ whole genome shotgun (WGS) entry which is preliminary data.</text>
</comment>
<name>A0AAV4VVA3_CAEEX</name>
<reference evidence="1 2" key="1">
    <citation type="submission" date="2021-06" db="EMBL/GenBank/DDBJ databases">
        <title>Caerostris extrusa draft genome.</title>
        <authorList>
            <person name="Kono N."/>
            <person name="Arakawa K."/>
        </authorList>
    </citation>
    <scope>NUCLEOTIDE SEQUENCE [LARGE SCALE GENOMIC DNA]</scope>
</reference>